<keyword evidence="1" id="KW-1133">Transmembrane helix</keyword>
<dbReference type="EMBL" id="GEDG01008172">
    <property type="protein sequence ID" value="JAP30335.1"/>
    <property type="molecule type" value="Transcribed_RNA"/>
</dbReference>
<dbReference type="PANTHER" id="PTHR22166">
    <property type="entry name" value="ENDOPLASMIC RETICULUM JUNCTION FORMATION PROTEIN LUNAPARK"/>
    <property type="match status" value="1"/>
</dbReference>
<name>A0A0V0ICP0_SOLCH</name>
<sequence length="89" mass="10563">MCIIYVIWVSDFLSCLLYHHMYIICLLVLWMSYCNHFNVQVIVVGYVIMPTRSLDLNWKMRALRVSPMFLLPSLSFITYSAIGRFTRMC</sequence>
<feature type="non-terminal residue" evidence="2">
    <location>
        <position position="89"/>
    </location>
</feature>
<organism evidence="2">
    <name type="scientific">Solanum chacoense</name>
    <name type="common">Chaco potato</name>
    <dbReference type="NCBI Taxonomy" id="4108"/>
    <lineage>
        <taxon>Eukaryota</taxon>
        <taxon>Viridiplantae</taxon>
        <taxon>Streptophyta</taxon>
        <taxon>Embryophyta</taxon>
        <taxon>Tracheophyta</taxon>
        <taxon>Spermatophyta</taxon>
        <taxon>Magnoliopsida</taxon>
        <taxon>eudicotyledons</taxon>
        <taxon>Gunneridae</taxon>
        <taxon>Pentapetalae</taxon>
        <taxon>asterids</taxon>
        <taxon>lamiids</taxon>
        <taxon>Solanales</taxon>
        <taxon>Solanaceae</taxon>
        <taxon>Solanoideae</taxon>
        <taxon>Solaneae</taxon>
        <taxon>Solanum</taxon>
    </lineage>
</organism>
<dbReference type="PANTHER" id="PTHR22166:SF27">
    <property type="entry name" value="LUNAPARK DOMAIN-CONTAINING PROTEIN"/>
    <property type="match status" value="1"/>
</dbReference>
<keyword evidence="1" id="KW-0812">Transmembrane</keyword>
<evidence type="ECO:0000313" key="2">
    <source>
        <dbReference type="EMBL" id="JAP30335.1"/>
    </source>
</evidence>
<protein>
    <submittedName>
        <fullName evidence="2">Putative ovule protein</fullName>
    </submittedName>
</protein>
<evidence type="ECO:0000256" key="1">
    <source>
        <dbReference type="SAM" id="Phobius"/>
    </source>
</evidence>
<accession>A0A0V0ICP0</accession>
<feature type="transmembrane region" description="Helical" evidence="1">
    <location>
        <begin position="20"/>
        <end position="49"/>
    </location>
</feature>
<dbReference type="GO" id="GO:0071782">
    <property type="term" value="C:endoplasmic reticulum tubular network"/>
    <property type="evidence" value="ECO:0007669"/>
    <property type="project" value="TreeGrafter"/>
</dbReference>
<reference evidence="2" key="1">
    <citation type="submission" date="2015-12" db="EMBL/GenBank/DDBJ databases">
        <title>Gene expression during late stages of embryo sac development: a critical building block for successful pollen-pistil interactions.</title>
        <authorList>
            <person name="Liu Y."/>
            <person name="Joly V."/>
            <person name="Sabar M."/>
            <person name="Matton D.P."/>
        </authorList>
    </citation>
    <scope>NUCLEOTIDE SEQUENCE</scope>
</reference>
<dbReference type="GO" id="GO:0071786">
    <property type="term" value="P:endoplasmic reticulum tubular network organization"/>
    <property type="evidence" value="ECO:0007669"/>
    <property type="project" value="InterPro"/>
</dbReference>
<keyword evidence="1" id="KW-0472">Membrane</keyword>
<proteinExistence type="predicted"/>
<dbReference type="InterPro" id="IPR040115">
    <property type="entry name" value="Lnp"/>
</dbReference>
<dbReference type="AlphaFoldDB" id="A0A0V0ICP0"/>
<feature type="transmembrane region" description="Helical" evidence="1">
    <location>
        <begin position="61"/>
        <end position="82"/>
    </location>
</feature>